<dbReference type="PANTHER" id="PTHR14413:SF16">
    <property type="entry name" value="LARGE RIBOSOMAL SUBUNIT PROTEIN BL17M"/>
    <property type="match status" value="1"/>
</dbReference>
<comment type="similarity">
    <text evidence="1 7">Belongs to the bacterial ribosomal protein bL17 family.</text>
</comment>
<dbReference type="Gene3D" id="3.90.1030.10">
    <property type="entry name" value="Ribosomal protein L17"/>
    <property type="match status" value="1"/>
</dbReference>
<evidence type="ECO:0000256" key="5">
    <source>
        <dbReference type="ARBA" id="ARBA00077677"/>
    </source>
</evidence>
<dbReference type="InterPro" id="IPR000456">
    <property type="entry name" value="Ribosomal_bL17"/>
</dbReference>
<accession>A0A4D9CVS6</accession>
<dbReference type="PANTHER" id="PTHR14413">
    <property type="entry name" value="RIBOSOMAL PROTEIN L17"/>
    <property type="match status" value="1"/>
</dbReference>
<evidence type="ECO:0000256" key="7">
    <source>
        <dbReference type="RuleBase" id="RU000660"/>
    </source>
</evidence>
<evidence type="ECO:0000256" key="3">
    <source>
        <dbReference type="ARBA" id="ARBA00023274"/>
    </source>
</evidence>
<evidence type="ECO:0000256" key="1">
    <source>
        <dbReference type="ARBA" id="ARBA00008777"/>
    </source>
</evidence>
<keyword evidence="3 7" id="KW-0687">Ribonucleoprotein</keyword>
<dbReference type="GO" id="GO:0003735">
    <property type="term" value="F:structural constituent of ribosome"/>
    <property type="evidence" value="ECO:0007669"/>
    <property type="project" value="InterPro"/>
</dbReference>
<sequence>MPYRKLGRTSSHRWAMLRNMVTSLVEHERIRTTTAKAKELRRVADRMVTWAKDGSLHARRQAAMVIRTKEHLKKLFDVLGPRYLTRAGGYTRVLKLQRFRPGDAAEMSLIEFVGRPGELRPARPPQTERKLPSSGKALGQEDGISSVPLRSSSASPSCYSTRHLLYCSLNTFSTTGSAREGIRKEFKRARQEGNSRLSGYTRLPMGVEERMFATKKTLSVLFLCTFCTFLAALEYHRGGEMTLGLLQWGSDRLLHSKGEENEEAAKRVLMISGGAEGGEEEGSVTDDTQGTCENAIISAQKKPSLFINVGRVAIRVLQMPFKTVLARLRKLFSKGEPSPELPPRPPHSRRGVFDMESLTDEQLQWVEEVYQREEIDGMKGGREGGKERGREPE</sequence>
<organism evidence="9 10">
    <name type="scientific">Nannochloropsis salina CCMP1776</name>
    <dbReference type="NCBI Taxonomy" id="1027361"/>
    <lineage>
        <taxon>Eukaryota</taxon>
        <taxon>Sar</taxon>
        <taxon>Stramenopiles</taxon>
        <taxon>Ochrophyta</taxon>
        <taxon>Eustigmatophyceae</taxon>
        <taxon>Eustigmatales</taxon>
        <taxon>Monodopsidaceae</taxon>
        <taxon>Microchloropsis</taxon>
        <taxon>Microchloropsis salina</taxon>
    </lineage>
</organism>
<keyword evidence="10" id="KW-1185">Reference proteome</keyword>
<feature type="region of interest" description="Disordered" evidence="8">
    <location>
        <begin position="116"/>
        <end position="151"/>
    </location>
</feature>
<dbReference type="GO" id="GO:0006412">
    <property type="term" value="P:translation"/>
    <property type="evidence" value="ECO:0007669"/>
    <property type="project" value="InterPro"/>
</dbReference>
<dbReference type="AlphaFoldDB" id="A0A4D9CVS6"/>
<dbReference type="GO" id="GO:0022625">
    <property type="term" value="C:cytosolic large ribosomal subunit"/>
    <property type="evidence" value="ECO:0007669"/>
    <property type="project" value="TreeGrafter"/>
</dbReference>
<gene>
    <name evidence="9" type="ORF">NSK_006876</name>
</gene>
<feature type="compositionally biased region" description="Basic and acidic residues" evidence="8">
    <location>
        <begin position="117"/>
        <end position="131"/>
    </location>
</feature>
<dbReference type="FunFam" id="3.90.1030.10:FF:000001">
    <property type="entry name" value="50S ribosomal protein L17"/>
    <property type="match status" value="1"/>
</dbReference>
<name>A0A4D9CVS6_9STRA</name>
<dbReference type="OrthoDB" id="275000at2759"/>
<feature type="region of interest" description="Disordered" evidence="8">
    <location>
        <begin position="334"/>
        <end position="354"/>
    </location>
</feature>
<dbReference type="InterPro" id="IPR036373">
    <property type="entry name" value="Ribosomal_bL17_sf"/>
</dbReference>
<comment type="caution">
    <text evidence="9">The sequence shown here is derived from an EMBL/GenBank/DDBJ whole genome shotgun (WGS) entry which is preliminary data.</text>
</comment>
<dbReference type="Pfam" id="PF01196">
    <property type="entry name" value="Ribosomal_L17"/>
    <property type="match status" value="1"/>
</dbReference>
<evidence type="ECO:0000256" key="4">
    <source>
        <dbReference type="ARBA" id="ARBA00072708"/>
    </source>
</evidence>
<dbReference type="Proteomes" id="UP000355283">
    <property type="component" value="Unassembled WGS sequence"/>
</dbReference>
<dbReference type="EMBL" id="SDOX01000122">
    <property type="protein sequence ID" value="TFJ81625.1"/>
    <property type="molecule type" value="Genomic_DNA"/>
</dbReference>
<evidence type="ECO:0000313" key="10">
    <source>
        <dbReference type="Proteomes" id="UP000355283"/>
    </source>
</evidence>
<keyword evidence="2 7" id="KW-0689">Ribosomal protein</keyword>
<evidence type="ECO:0000256" key="8">
    <source>
        <dbReference type="SAM" id="MobiDB-lite"/>
    </source>
</evidence>
<dbReference type="HAMAP" id="MF_01368">
    <property type="entry name" value="Ribosomal_bL17"/>
    <property type="match status" value="1"/>
</dbReference>
<dbReference type="NCBIfam" id="TIGR00059">
    <property type="entry name" value="L17"/>
    <property type="match status" value="1"/>
</dbReference>
<evidence type="ECO:0000313" key="9">
    <source>
        <dbReference type="EMBL" id="TFJ81625.1"/>
    </source>
</evidence>
<dbReference type="InterPro" id="IPR047859">
    <property type="entry name" value="Ribosomal_bL17_CS"/>
</dbReference>
<evidence type="ECO:0000256" key="2">
    <source>
        <dbReference type="ARBA" id="ARBA00022980"/>
    </source>
</evidence>
<dbReference type="PROSITE" id="PS01167">
    <property type="entry name" value="RIBOSOMAL_L17"/>
    <property type="match status" value="1"/>
</dbReference>
<protein>
    <recommendedName>
        <fullName evidence="4">Large ribosomal subunit protein bL17c</fullName>
    </recommendedName>
    <alternativeName>
        <fullName evidence="5">50S ribosomal protein L17, chloroplastic</fullName>
    </alternativeName>
    <alternativeName>
        <fullName evidence="6">CL17</fullName>
    </alternativeName>
</protein>
<evidence type="ECO:0000256" key="6">
    <source>
        <dbReference type="ARBA" id="ARBA00082728"/>
    </source>
</evidence>
<proteinExistence type="inferred from homology"/>
<reference evidence="9 10" key="1">
    <citation type="submission" date="2019-01" db="EMBL/GenBank/DDBJ databases">
        <title>Nuclear Genome Assembly of the Microalgal Biofuel strain Nannochloropsis salina CCMP1776.</title>
        <authorList>
            <person name="Hovde B."/>
        </authorList>
    </citation>
    <scope>NUCLEOTIDE SEQUENCE [LARGE SCALE GENOMIC DNA]</scope>
    <source>
        <strain evidence="9 10">CCMP1776</strain>
    </source>
</reference>
<feature type="region of interest" description="Disordered" evidence="8">
    <location>
        <begin position="372"/>
        <end position="393"/>
    </location>
</feature>
<dbReference type="SUPFAM" id="SSF64263">
    <property type="entry name" value="Prokaryotic ribosomal protein L17"/>
    <property type="match status" value="1"/>
</dbReference>